<feature type="compositionally biased region" description="Low complexity" evidence="1">
    <location>
        <begin position="411"/>
        <end position="421"/>
    </location>
</feature>
<dbReference type="EMBL" id="KN831778">
    <property type="protein sequence ID" value="KIM42208.1"/>
    <property type="molecule type" value="Genomic_DNA"/>
</dbReference>
<organism evidence="2 3">
    <name type="scientific">Hebeloma cylindrosporum</name>
    <dbReference type="NCBI Taxonomy" id="76867"/>
    <lineage>
        <taxon>Eukaryota</taxon>
        <taxon>Fungi</taxon>
        <taxon>Dikarya</taxon>
        <taxon>Basidiomycota</taxon>
        <taxon>Agaricomycotina</taxon>
        <taxon>Agaricomycetes</taxon>
        <taxon>Agaricomycetidae</taxon>
        <taxon>Agaricales</taxon>
        <taxon>Agaricineae</taxon>
        <taxon>Hymenogastraceae</taxon>
        <taxon>Hebeloma</taxon>
    </lineage>
</organism>
<feature type="compositionally biased region" description="Low complexity" evidence="1">
    <location>
        <begin position="13"/>
        <end position="23"/>
    </location>
</feature>
<feature type="compositionally biased region" description="Low complexity" evidence="1">
    <location>
        <begin position="78"/>
        <end position="88"/>
    </location>
</feature>
<feature type="region of interest" description="Disordered" evidence="1">
    <location>
        <begin position="74"/>
        <end position="103"/>
    </location>
</feature>
<dbReference type="Proteomes" id="UP000053424">
    <property type="component" value="Unassembled WGS sequence"/>
</dbReference>
<reference evidence="2 3" key="1">
    <citation type="submission" date="2014-04" db="EMBL/GenBank/DDBJ databases">
        <authorList>
            <consortium name="DOE Joint Genome Institute"/>
            <person name="Kuo A."/>
            <person name="Gay G."/>
            <person name="Dore J."/>
            <person name="Kohler A."/>
            <person name="Nagy L.G."/>
            <person name="Floudas D."/>
            <person name="Copeland A."/>
            <person name="Barry K.W."/>
            <person name="Cichocki N."/>
            <person name="Veneault-Fourrey C."/>
            <person name="LaButti K."/>
            <person name="Lindquist E.A."/>
            <person name="Lipzen A."/>
            <person name="Lundell T."/>
            <person name="Morin E."/>
            <person name="Murat C."/>
            <person name="Sun H."/>
            <person name="Tunlid A."/>
            <person name="Henrissat B."/>
            <person name="Grigoriev I.V."/>
            <person name="Hibbett D.S."/>
            <person name="Martin F."/>
            <person name="Nordberg H.P."/>
            <person name="Cantor M.N."/>
            <person name="Hua S.X."/>
        </authorList>
    </citation>
    <scope>NUCLEOTIDE SEQUENCE [LARGE SCALE GENOMIC DNA]</scope>
    <source>
        <strain evidence="3">h7</strain>
    </source>
</reference>
<feature type="region of interest" description="Disordered" evidence="1">
    <location>
        <begin position="312"/>
        <end position="333"/>
    </location>
</feature>
<keyword evidence="3" id="KW-1185">Reference proteome</keyword>
<evidence type="ECO:0000313" key="2">
    <source>
        <dbReference type="EMBL" id="KIM42208.1"/>
    </source>
</evidence>
<feature type="region of interest" description="Disordered" evidence="1">
    <location>
        <begin position="544"/>
        <end position="587"/>
    </location>
</feature>
<feature type="region of interest" description="Disordered" evidence="1">
    <location>
        <begin position="1"/>
        <end position="23"/>
    </location>
</feature>
<feature type="compositionally biased region" description="Pro residues" evidence="1">
    <location>
        <begin position="459"/>
        <end position="481"/>
    </location>
</feature>
<accession>A0A0C2XX38</accession>
<dbReference type="OrthoDB" id="3266934at2759"/>
<reference evidence="3" key="2">
    <citation type="submission" date="2015-01" db="EMBL/GenBank/DDBJ databases">
        <title>Evolutionary Origins and Diversification of the Mycorrhizal Mutualists.</title>
        <authorList>
            <consortium name="DOE Joint Genome Institute"/>
            <consortium name="Mycorrhizal Genomics Consortium"/>
            <person name="Kohler A."/>
            <person name="Kuo A."/>
            <person name="Nagy L.G."/>
            <person name="Floudas D."/>
            <person name="Copeland A."/>
            <person name="Barry K.W."/>
            <person name="Cichocki N."/>
            <person name="Veneault-Fourrey C."/>
            <person name="LaButti K."/>
            <person name="Lindquist E.A."/>
            <person name="Lipzen A."/>
            <person name="Lundell T."/>
            <person name="Morin E."/>
            <person name="Murat C."/>
            <person name="Riley R."/>
            <person name="Ohm R."/>
            <person name="Sun H."/>
            <person name="Tunlid A."/>
            <person name="Henrissat B."/>
            <person name="Grigoriev I.V."/>
            <person name="Hibbett D.S."/>
            <person name="Martin F."/>
        </authorList>
    </citation>
    <scope>NUCLEOTIDE SEQUENCE [LARGE SCALE GENOMIC DNA]</scope>
    <source>
        <strain evidence="3">h7</strain>
    </source>
</reference>
<proteinExistence type="predicted"/>
<feature type="compositionally biased region" description="Gly residues" evidence="1">
    <location>
        <begin position="544"/>
        <end position="553"/>
    </location>
</feature>
<name>A0A0C2XX38_HEBCY</name>
<feature type="compositionally biased region" description="Polar residues" evidence="1">
    <location>
        <begin position="389"/>
        <end position="410"/>
    </location>
</feature>
<feature type="region of interest" description="Disordered" evidence="1">
    <location>
        <begin position="239"/>
        <end position="288"/>
    </location>
</feature>
<sequence>MPIHEVLVPRQGTLSSSSATPSSSTITLPPFLYFQPIPQAITCQPLELSWFYNGPDSVFTFYVTNVGVPQSSIPPPLSSSSSSFPRPSNTFTNARRAVPKGANPEPITTTVVLAANVPGTRLDLTWSAVTVPQGWYVINATMPSSQYTVLTSAFYVYTGADTSCLLDATASSTSRSPGSTGFPVPTGGSSTGGAGTGTIIGATIGSVAFLVQGGAGGSGGDFRKSLAHRWNGLSSTDAALTGGGMGKSHSSYRHQAHRVDSMGTIQTPSEEAAEKYSTTGKFDDDTNSNGHGGVALAYLPVLAHNGAKPSALGRTYSTSSSVSAHGGFKEPQNDVYASASTTLRRGSIADSAHGRKSVDSTTYPPISPVRHSTLPRTQSFPTNPHHKTSTVPTSHSSNVGYPSPISPQDDNNNNNNNNNNNYPTSPIDAATKQANRQSLGRKRKPVPAYNPNDHDPSSPVSPPPPHSPPLQVPPPPVPTPSPYHSTNPSPSPEPSTLGYSSSGTGGSNGIGNFGNANANGHGNGNANGNGIGIGNGIGNGNGNGHGNGNGNGGAHYATRSQLGQDHSVPDLAHKSSFGPGGVEGKPLHYLIPDMPVASLRR</sequence>
<feature type="region of interest" description="Disordered" evidence="1">
    <location>
        <begin position="346"/>
        <end position="506"/>
    </location>
</feature>
<protein>
    <submittedName>
        <fullName evidence="2">Uncharacterized protein</fullName>
    </submittedName>
</protein>
<evidence type="ECO:0000313" key="3">
    <source>
        <dbReference type="Proteomes" id="UP000053424"/>
    </source>
</evidence>
<dbReference type="HOGENOM" id="CLU_504363_0_0_1"/>
<evidence type="ECO:0000256" key="1">
    <source>
        <dbReference type="SAM" id="MobiDB-lite"/>
    </source>
</evidence>
<gene>
    <name evidence="2" type="ORF">M413DRAFT_10416</name>
</gene>
<dbReference type="AlphaFoldDB" id="A0A0C2XX38"/>